<dbReference type="Proteomes" id="UP001291309">
    <property type="component" value="Unassembled WGS sequence"/>
</dbReference>
<dbReference type="Pfam" id="PF12704">
    <property type="entry name" value="MacB_PCD"/>
    <property type="match status" value="1"/>
</dbReference>
<reference evidence="10 11" key="1">
    <citation type="submission" date="2023-12" db="EMBL/GenBank/DDBJ databases">
        <title>the genome sequence of Hyalangium sp. s54d21.</title>
        <authorList>
            <person name="Zhang X."/>
        </authorList>
    </citation>
    <scope>NUCLEOTIDE SEQUENCE [LARGE SCALE GENOMIC DNA]</scope>
    <source>
        <strain evidence="11">s54d21</strain>
    </source>
</reference>
<dbReference type="InterPro" id="IPR003838">
    <property type="entry name" value="ABC3_permease_C"/>
</dbReference>
<evidence type="ECO:0000313" key="11">
    <source>
        <dbReference type="Proteomes" id="UP001291309"/>
    </source>
</evidence>
<comment type="caution">
    <text evidence="10">The sequence shown here is derived from an EMBL/GenBank/DDBJ whole genome shotgun (WGS) entry which is preliminary data.</text>
</comment>
<dbReference type="InterPro" id="IPR051447">
    <property type="entry name" value="Lipoprotein-release_system"/>
</dbReference>
<evidence type="ECO:0000256" key="3">
    <source>
        <dbReference type="ARBA" id="ARBA00022475"/>
    </source>
</evidence>
<evidence type="ECO:0000259" key="8">
    <source>
        <dbReference type="Pfam" id="PF02687"/>
    </source>
</evidence>
<accession>A0ABU5GWI2</accession>
<feature type="transmembrane region" description="Helical" evidence="7">
    <location>
        <begin position="398"/>
        <end position="421"/>
    </location>
</feature>
<feature type="domain" description="MacB-like periplasmic core" evidence="9">
    <location>
        <begin position="24"/>
        <end position="239"/>
    </location>
</feature>
<evidence type="ECO:0000313" key="10">
    <source>
        <dbReference type="EMBL" id="MDY7225548.1"/>
    </source>
</evidence>
<name>A0ABU5GWI2_9BACT</name>
<comment type="subcellular location">
    <subcellularLocation>
        <location evidence="1">Cell membrane</location>
        <topology evidence="1">Multi-pass membrane protein</topology>
    </subcellularLocation>
</comment>
<evidence type="ECO:0000256" key="4">
    <source>
        <dbReference type="ARBA" id="ARBA00022692"/>
    </source>
</evidence>
<keyword evidence="11" id="KW-1185">Reference proteome</keyword>
<protein>
    <submittedName>
        <fullName evidence="10">FtsX-like permease family protein</fullName>
    </submittedName>
</protein>
<evidence type="ECO:0000256" key="6">
    <source>
        <dbReference type="ARBA" id="ARBA00023136"/>
    </source>
</evidence>
<dbReference type="InterPro" id="IPR025857">
    <property type="entry name" value="MacB_PCD"/>
</dbReference>
<dbReference type="EMBL" id="JAXIVS010000001">
    <property type="protein sequence ID" value="MDY7225548.1"/>
    <property type="molecule type" value="Genomic_DNA"/>
</dbReference>
<gene>
    <name evidence="10" type="ORF">SYV04_04105</name>
</gene>
<organism evidence="10 11">
    <name type="scientific">Hyalangium rubrum</name>
    <dbReference type="NCBI Taxonomy" id="3103134"/>
    <lineage>
        <taxon>Bacteria</taxon>
        <taxon>Pseudomonadati</taxon>
        <taxon>Myxococcota</taxon>
        <taxon>Myxococcia</taxon>
        <taxon>Myxococcales</taxon>
        <taxon>Cystobacterineae</taxon>
        <taxon>Archangiaceae</taxon>
        <taxon>Hyalangium</taxon>
    </lineage>
</organism>
<dbReference type="Pfam" id="PF02687">
    <property type="entry name" value="FtsX"/>
    <property type="match status" value="1"/>
</dbReference>
<sequence length="433" mass="47623">MSQILLIAFRNLLAHRRRTLLLGGAIAGVTAVLIILMGVTNGMKSTMLESATTLMSGHVNVGGFYKVTAGQAAPVVTGYPKLIEFIKKEVPELDYVSQRGRGWAKLVSDTGSMQVGVGGIDVESETGFRNVIQVRSGKLDDLKEPGTILIFEEQARKLDVRVGDVLTLSSPTMRGTNNTLDVRVVAIAANVGMMSSFNTFVPSKSLRDLYQLKDDTTGAVYLYLKDMQTIPAVQQRLREKLPAAGYTLMDNDPRAFWMKFEVVNREGWTGQKLDITNWEDEISFVRWVVQALGFITGFLTFVLLVIIAVGIMNTLWIAIRERTREIGTLRAIGMQRRRVLVMFMTEALMLSLTATLTGAATATALCLLVNAQQVKAPEVVQVMLLTEHWFLKVEPGSVVFAVALITVCAMIVSIIPSFLAARMKPVTAMHHIG</sequence>
<dbReference type="PANTHER" id="PTHR30489:SF0">
    <property type="entry name" value="LIPOPROTEIN-RELEASING SYSTEM TRANSMEMBRANE PROTEIN LOLE"/>
    <property type="match status" value="1"/>
</dbReference>
<feature type="transmembrane region" description="Helical" evidence="7">
    <location>
        <begin position="339"/>
        <end position="360"/>
    </location>
</feature>
<keyword evidence="5 7" id="KW-1133">Transmembrane helix</keyword>
<feature type="transmembrane region" description="Helical" evidence="7">
    <location>
        <begin position="20"/>
        <end position="39"/>
    </location>
</feature>
<proteinExistence type="inferred from homology"/>
<evidence type="ECO:0000256" key="5">
    <source>
        <dbReference type="ARBA" id="ARBA00022989"/>
    </source>
</evidence>
<feature type="domain" description="ABC3 transporter permease C-terminal" evidence="8">
    <location>
        <begin position="298"/>
        <end position="425"/>
    </location>
</feature>
<evidence type="ECO:0000256" key="7">
    <source>
        <dbReference type="SAM" id="Phobius"/>
    </source>
</evidence>
<keyword evidence="6 7" id="KW-0472">Membrane</keyword>
<evidence type="ECO:0000256" key="2">
    <source>
        <dbReference type="ARBA" id="ARBA00005236"/>
    </source>
</evidence>
<dbReference type="PANTHER" id="PTHR30489">
    <property type="entry name" value="LIPOPROTEIN-RELEASING SYSTEM TRANSMEMBRANE PROTEIN LOLE"/>
    <property type="match status" value="1"/>
</dbReference>
<evidence type="ECO:0000259" key="9">
    <source>
        <dbReference type="Pfam" id="PF12704"/>
    </source>
</evidence>
<dbReference type="RefSeq" id="WP_321544255.1">
    <property type="nucleotide sequence ID" value="NZ_JAXIVS010000001.1"/>
</dbReference>
<keyword evidence="4 7" id="KW-0812">Transmembrane</keyword>
<keyword evidence="3" id="KW-1003">Cell membrane</keyword>
<evidence type="ECO:0000256" key="1">
    <source>
        <dbReference type="ARBA" id="ARBA00004651"/>
    </source>
</evidence>
<feature type="transmembrane region" description="Helical" evidence="7">
    <location>
        <begin position="291"/>
        <end position="318"/>
    </location>
</feature>
<comment type="similarity">
    <text evidence="2">Belongs to the ABC-4 integral membrane protein family. LolC/E subfamily.</text>
</comment>